<gene>
    <name evidence="4" type="ORF">C3L33_23153</name>
</gene>
<evidence type="ECO:0000256" key="1">
    <source>
        <dbReference type="ARBA" id="ARBA00008690"/>
    </source>
</evidence>
<dbReference type="PANTHER" id="PTHR33155">
    <property type="entry name" value="FANTASTIC FOUR-LIKE PROTEIN (DUF3049)"/>
    <property type="match status" value="1"/>
</dbReference>
<dbReference type="Pfam" id="PF11250">
    <property type="entry name" value="FAF"/>
    <property type="match status" value="1"/>
</dbReference>
<accession>A0A6A4KQD4</accession>
<feature type="domain" description="FAF" evidence="3">
    <location>
        <begin position="64"/>
        <end position="111"/>
    </location>
</feature>
<feature type="non-terminal residue" evidence="4">
    <location>
        <position position="1"/>
    </location>
</feature>
<dbReference type="OrthoDB" id="1928183at2759"/>
<reference evidence="4" key="1">
    <citation type="journal article" date="2019" name="Genome Biol. Evol.">
        <title>The Rhododendron genome and chromosomal organization provide insight into shared whole-genome duplications across the heath family (Ericaceae).</title>
        <authorList>
            <person name="Soza V.L."/>
            <person name="Lindsley D."/>
            <person name="Waalkes A."/>
            <person name="Ramage E."/>
            <person name="Patwardhan R.P."/>
            <person name="Burton J.N."/>
            <person name="Adey A."/>
            <person name="Kumar A."/>
            <person name="Qiu R."/>
            <person name="Shendure J."/>
            <person name="Hall B."/>
        </authorList>
    </citation>
    <scope>NUCLEOTIDE SEQUENCE</scope>
    <source>
        <strain evidence="4">RSF 1966-606</strain>
    </source>
</reference>
<dbReference type="PANTHER" id="PTHR33155:SF75">
    <property type="entry name" value="OS02G0750800 PROTEIN"/>
    <property type="match status" value="1"/>
</dbReference>
<organism evidence="4">
    <name type="scientific">Rhododendron williamsianum</name>
    <dbReference type="NCBI Taxonomy" id="262921"/>
    <lineage>
        <taxon>Eukaryota</taxon>
        <taxon>Viridiplantae</taxon>
        <taxon>Streptophyta</taxon>
        <taxon>Embryophyta</taxon>
        <taxon>Tracheophyta</taxon>
        <taxon>Spermatophyta</taxon>
        <taxon>Magnoliopsida</taxon>
        <taxon>eudicotyledons</taxon>
        <taxon>Gunneridae</taxon>
        <taxon>Pentapetalae</taxon>
        <taxon>asterids</taxon>
        <taxon>Ericales</taxon>
        <taxon>Ericaceae</taxon>
        <taxon>Ericoideae</taxon>
        <taxon>Rhodoreae</taxon>
        <taxon>Rhododendron</taxon>
    </lineage>
</organism>
<sequence>MQTLSTFETHTWCSDREMEDYIGTESCVDFQQHTDVSVVVDGGRSRGQCSDSGRRLATRREKKEYPPPISSPWVLKRYYTSDGRLIIREENVGRHEYFKVCRANGRLTLQLVPRDEEIVGDDDVEEREDYYDDVGCCSNLDGEGCGEPDPDGDDDVECEDDIVDGCDESDDGVSGDRTVERAVSVVVIGAVRLERETTVAVGGGLGGGGKCYNNYTSVISRPCLFGMPVVPAIRTVHI</sequence>
<feature type="region of interest" description="Disordered" evidence="2">
    <location>
        <begin position="45"/>
        <end position="64"/>
    </location>
</feature>
<proteinExistence type="inferred from homology"/>
<name>A0A6A4KQD4_9ERIC</name>
<dbReference type="EMBL" id="QEFC01004829">
    <property type="protein sequence ID" value="KAE9444948.1"/>
    <property type="molecule type" value="Genomic_DNA"/>
</dbReference>
<evidence type="ECO:0000256" key="2">
    <source>
        <dbReference type="SAM" id="MobiDB-lite"/>
    </source>
</evidence>
<feature type="compositionally biased region" description="Basic and acidic residues" evidence="2">
    <location>
        <begin position="52"/>
        <end position="64"/>
    </location>
</feature>
<dbReference type="InterPro" id="IPR046431">
    <property type="entry name" value="FAF_dom"/>
</dbReference>
<protein>
    <recommendedName>
        <fullName evidence="3">FAF domain-containing protein</fullName>
    </recommendedName>
</protein>
<dbReference type="InterPro" id="IPR021410">
    <property type="entry name" value="FAF"/>
</dbReference>
<evidence type="ECO:0000313" key="4">
    <source>
        <dbReference type="EMBL" id="KAE9444948.1"/>
    </source>
</evidence>
<dbReference type="AlphaFoldDB" id="A0A6A4KQD4"/>
<comment type="similarity">
    <text evidence="1">Belongs to the fantastic four family.</text>
</comment>
<evidence type="ECO:0000259" key="3">
    <source>
        <dbReference type="Pfam" id="PF11250"/>
    </source>
</evidence>
<comment type="caution">
    <text evidence="4">The sequence shown here is derived from an EMBL/GenBank/DDBJ whole genome shotgun (WGS) entry which is preliminary data.</text>
</comment>